<evidence type="ECO:0000256" key="2">
    <source>
        <dbReference type="ARBA" id="ARBA00022448"/>
    </source>
</evidence>
<evidence type="ECO:0000256" key="7">
    <source>
        <dbReference type="ARBA" id="ARBA00022777"/>
    </source>
</evidence>
<comment type="subcellular location">
    <subcellularLocation>
        <location evidence="1">Cytoplasm</location>
    </subcellularLocation>
</comment>
<dbReference type="EMBL" id="JALBUR010000050">
    <property type="protein sequence ID" value="MDX8420583.1"/>
    <property type="molecule type" value="Genomic_DNA"/>
</dbReference>
<dbReference type="GO" id="GO:0016301">
    <property type="term" value="F:kinase activity"/>
    <property type="evidence" value="ECO:0007669"/>
    <property type="project" value="UniProtKB-KW"/>
</dbReference>
<keyword evidence="6" id="KW-0598">Phosphotransferase system</keyword>
<keyword evidence="10" id="KW-1185">Reference proteome</keyword>
<dbReference type="PROSITE" id="PS51096">
    <property type="entry name" value="PTS_EIIA_TYPE_4"/>
    <property type="match status" value="1"/>
</dbReference>
<name>A0AB35U4T6_9FIRM</name>
<keyword evidence="4 9" id="KW-0762">Sugar transport</keyword>
<dbReference type="AlphaFoldDB" id="A0AB35U4T6"/>
<dbReference type="Gene3D" id="3.40.50.510">
    <property type="entry name" value="Phosphotransferase system, mannose-type IIA component"/>
    <property type="match status" value="1"/>
</dbReference>
<evidence type="ECO:0000313" key="10">
    <source>
        <dbReference type="Proteomes" id="UP001286174"/>
    </source>
</evidence>
<evidence type="ECO:0000256" key="1">
    <source>
        <dbReference type="ARBA" id="ARBA00004496"/>
    </source>
</evidence>
<dbReference type="PANTHER" id="PTHR33799">
    <property type="entry name" value="PTS PERMEASE-RELATED-RELATED"/>
    <property type="match status" value="1"/>
</dbReference>
<comment type="caution">
    <text evidence="9">The sequence shown here is derived from an EMBL/GenBank/DDBJ whole genome shotgun (WGS) entry which is preliminary data.</text>
</comment>
<dbReference type="RefSeq" id="WP_370596699.1">
    <property type="nucleotide sequence ID" value="NZ_JALBUR010000050.1"/>
</dbReference>
<evidence type="ECO:0000256" key="6">
    <source>
        <dbReference type="ARBA" id="ARBA00022683"/>
    </source>
</evidence>
<keyword evidence="2" id="KW-0813">Transport</keyword>
<dbReference type="InterPro" id="IPR004701">
    <property type="entry name" value="PTS_EIIA_man-typ"/>
</dbReference>
<dbReference type="InterPro" id="IPR033887">
    <property type="entry name" value="PTS_IIA_man"/>
</dbReference>
<dbReference type="Proteomes" id="UP001286174">
    <property type="component" value="Unassembled WGS sequence"/>
</dbReference>
<dbReference type="CDD" id="cd00006">
    <property type="entry name" value="PTS_IIA_man"/>
    <property type="match status" value="1"/>
</dbReference>
<protein>
    <submittedName>
        <fullName evidence="9">PTS sugar transporter subunit IIA</fullName>
    </submittedName>
</protein>
<dbReference type="GO" id="GO:0016020">
    <property type="term" value="C:membrane"/>
    <property type="evidence" value="ECO:0007669"/>
    <property type="project" value="InterPro"/>
</dbReference>
<reference evidence="9 10" key="1">
    <citation type="submission" date="2022-03" db="EMBL/GenBank/DDBJ databases">
        <title>Novel taxa within the pig intestine.</title>
        <authorList>
            <person name="Wylensek D."/>
            <person name="Bishof K."/>
            <person name="Afrizal A."/>
            <person name="Clavel T."/>
        </authorList>
    </citation>
    <scope>NUCLEOTIDE SEQUENCE [LARGE SCALE GENOMIC DNA]</scope>
    <source>
        <strain evidence="9 10">CLA-KB-P133</strain>
    </source>
</reference>
<keyword evidence="7" id="KW-0418">Kinase</keyword>
<dbReference type="GO" id="GO:0005737">
    <property type="term" value="C:cytoplasm"/>
    <property type="evidence" value="ECO:0007669"/>
    <property type="project" value="UniProtKB-SubCell"/>
</dbReference>
<dbReference type="InterPro" id="IPR036662">
    <property type="entry name" value="PTS_EIIA_man-typ_sf"/>
</dbReference>
<evidence type="ECO:0000313" key="9">
    <source>
        <dbReference type="EMBL" id="MDX8420583.1"/>
    </source>
</evidence>
<keyword evidence="5" id="KW-0808">Transferase</keyword>
<proteinExistence type="predicted"/>
<organism evidence="9 10">
    <name type="scientific">Grylomicrobium aquisgranensis</name>
    <dbReference type="NCBI Taxonomy" id="2926318"/>
    <lineage>
        <taxon>Bacteria</taxon>
        <taxon>Bacillati</taxon>
        <taxon>Bacillota</taxon>
        <taxon>Erysipelotrichia</taxon>
        <taxon>Erysipelotrichales</taxon>
        <taxon>Erysipelotrichaceae</taxon>
        <taxon>Grylomicrobium</taxon>
    </lineage>
</organism>
<evidence type="ECO:0000259" key="8">
    <source>
        <dbReference type="PROSITE" id="PS51096"/>
    </source>
</evidence>
<dbReference type="GO" id="GO:0009401">
    <property type="term" value="P:phosphoenolpyruvate-dependent sugar phosphotransferase system"/>
    <property type="evidence" value="ECO:0007669"/>
    <property type="project" value="UniProtKB-KW"/>
</dbReference>
<dbReference type="SUPFAM" id="SSF53062">
    <property type="entry name" value="PTS system fructose IIA component-like"/>
    <property type="match status" value="1"/>
</dbReference>
<dbReference type="PANTHER" id="PTHR33799:SF1">
    <property type="entry name" value="PTS SYSTEM MANNOSE-SPECIFIC EIIAB COMPONENT-RELATED"/>
    <property type="match status" value="1"/>
</dbReference>
<dbReference type="Pfam" id="PF03610">
    <property type="entry name" value="EIIA-man"/>
    <property type="match status" value="1"/>
</dbReference>
<keyword evidence="3" id="KW-0963">Cytoplasm</keyword>
<evidence type="ECO:0000256" key="3">
    <source>
        <dbReference type="ARBA" id="ARBA00022490"/>
    </source>
</evidence>
<evidence type="ECO:0000256" key="4">
    <source>
        <dbReference type="ARBA" id="ARBA00022597"/>
    </source>
</evidence>
<feature type="domain" description="PTS EIIA type-4" evidence="8">
    <location>
        <begin position="1"/>
        <end position="129"/>
    </location>
</feature>
<sequence length="139" mass="15627">MLKLFLSSHGHFASGMKSSIDILSGSSDRLTVFDAYVNQENVADQLNAFYQTVKDDDQVILLSDLYGGSVNQQMYLFLNRPNTRLIAGVNLALVLELSIRDSISDEDLEKLVAQSREMLRIVKNNQDDTEESNTADDFF</sequence>
<accession>A0AB35U4T6</accession>
<dbReference type="InterPro" id="IPR051471">
    <property type="entry name" value="Bacterial_PTS_sugar_comp"/>
</dbReference>
<evidence type="ECO:0000256" key="5">
    <source>
        <dbReference type="ARBA" id="ARBA00022679"/>
    </source>
</evidence>
<gene>
    <name evidence="9" type="ORF">MOZ60_10850</name>
</gene>